<keyword evidence="8" id="KW-1185">Reference proteome</keyword>
<feature type="compositionally biased region" description="Basic and acidic residues" evidence="5">
    <location>
        <begin position="1385"/>
        <end position="1403"/>
    </location>
</feature>
<comment type="subcellular location">
    <subcellularLocation>
        <location evidence="1">Cytoplasm</location>
    </subcellularLocation>
</comment>
<feature type="compositionally biased region" description="Basic and acidic residues" evidence="5">
    <location>
        <begin position="767"/>
        <end position="809"/>
    </location>
</feature>
<protein>
    <recommendedName>
        <fullName evidence="6">Calponin-homology (CH) domain-containing protein</fullName>
    </recommendedName>
</protein>
<feature type="compositionally biased region" description="Polar residues" evidence="5">
    <location>
        <begin position="1593"/>
        <end position="1605"/>
    </location>
</feature>
<accession>A0A8C5A6F0</accession>
<name>A0A8C5A6F0_GADMO</name>
<feature type="compositionally biased region" description="Pro residues" evidence="5">
    <location>
        <begin position="1407"/>
        <end position="1416"/>
    </location>
</feature>
<evidence type="ECO:0000313" key="8">
    <source>
        <dbReference type="Proteomes" id="UP000694546"/>
    </source>
</evidence>
<dbReference type="InterPro" id="IPR001715">
    <property type="entry name" value="CH_dom"/>
</dbReference>
<feature type="compositionally biased region" description="Basic and acidic residues" evidence="5">
    <location>
        <begin position="727"/>
        <end position="758"/>
    </location>
</feature>
<dbReference type="GO" id="GO:0005737">
    <property type="term" value="C:cytoplasm"/>
    <property type="evidence" value="ECO:0007669"/>
    <property type="project" value="UniProtKB-SubCell"/>
</dbReference>
<dbReference type="Ensembl" id="ENSGMOT00000067916.1">
    <property type="protein sequence ID" value="ENSGMOP00000027375.1"/>
    <property type="gene ID" value="ENSGMOG00000015136.2"/>
</dbReference>
<feature type="domain" description="Calponin-homology (CH)" evidence="6">
    <location>
        <begin position="1"/>
        <end position="118"/>
    </location>
</feature>
<keyword evidence="2" id="KW-0963">Cytoplasm</keyword>
<feature type="compositionally biased region" description="Polar residues" evidence="5">
    <location>
        <begin position="1546"/>
        <end position="1562"/>
    </location>
</feature>
<dbReference type="SUPFAM" id="SSF116907">
    <property type="entry name" value="Hook domain"/>
    <property type="match status" value="1"/>
</dbReference>
<reference evidence="7" key="1">
    <citation type="submission" date="2025-08" db="UniProtKB">
        <authorList>
            <consortium name="Ensembl"/>
        </authorList>
    </citation>
    <scope>IDENTIFICATION</scope>
</reference>
<dbReference type="GO" id="GO:0051959">
    <property type="term" value="F:dynein light intermediate chain binding"/>
    <property type="evidence" value="ECO:0007669"/>
    <property type="project" value="TreeGrafter"/>
</dbReference>
<sequence>MESPLVVWIQTLGPLGSPDGVSSEERVNLFMELVDGVFLHKIMTQIDPSPTNQRLNKNVNNDVSLRLYNLTVLTRQIRSYYQVSTPCCLWRRTHLGSDYTVHSMEEMKRMLLLILGCAVQCERKEEMIEKIKLLDIQTQAAIVSHIQEVTHNQLNVLDLSWLEEGAELTPDDLDPLSRNMAVSLRQLIEQREKVILDLTQERDFLSSQQPRDGYRSLGVHSPEQRLHSGGLVGANGGPVMSGPEHTKEEKHHLSVELADNKAKLRRFRQELEEKTEQLMDSKHEAERLNQELQRLRQENQSLSTEARFVRAYQDEMDSMKERAARVDRLEAELTRCKEKLNDVHFYKSRVEELRGDNLTLMETKVLLEDQLSASRGRCEKLHAVEKDNLLMRAKIHDVEMERDSERRRLEELVEENMLLEIGQKQSMNESAHLGWELEQLAKNHDNTETRKSLIHELNEGVSSRLLKLEKENRELQDSIEKLREEKNQLQGQLLSTQELERENQGLGKKLESLQGMVDQERLTNQDMESLGEELLKEKQTLERELQVLRAEKDRQMSELEHERQHLSEAVTSLRERAQANSEACVREVEAENRQLHQALTDVGSQLASLESQLKLANEEAVCLQEKARRCEEVEREAVRLEQCRDGLNREVGEGSNLLRAEALEKEVASLEQESRRLKREAEEVARLGAQRTVRREEESRLLAQENRELRRSSEGLRSAAARLAALQEEHSRVQQEHEELAGRLEEAREESRVERRQAEQTAAALSQEKRRLEEALERTQDEKEEAERTRQEEREERRRREEAEEERRRIVTDLEQSEKERKGMEKETWRLRNQLEAKEAELEEKEACLTKARKESGAQGKELERLKEASVRVKELERDSKELQKQATIDLRTLATLREELVSEKLNGQQQNLELESLNQELEKVGLNRERLLQQEHSLEDSKYRLLESRLEETVQQTMKLKEQKISSLKQKLQESNTLNTTLRSELTSTVSSLRQEKEENCNQNLLPRTVGQSQIQVSATAELLRVKDHLIDLEKNNSSLQTESSLLKEQLKQLDNQNSSLNSQMAAQQRHTVLLQEQNTSLHTQTARLQVENSTLSSQSASLMAQNAVLQGQVVALETEVESWHRQRDEAWQGRENVLSDHERLLNVHERQAHEYEQLISQHASLKVKQRALEGEHRALHNKYCSLLQHKEKWEAQEGRGQKEKEELNQEVENNRLLQQESLQLKAEVDRQSQHNAEIEGLQHRNNELKSLLSSAKTETSQCMKQYDSLMEQHRVVDLSKVKLDNHCELLSRLKGNLEEENHHLLSQISLLSQQNHALLERSMESKELYHAEQKLYIDKLNALRRHKEKLEEKIMDQYKFHDPTPKKRSHWSGAKALAKLIKPRKESGSRDKDEDWERARSAPDIPLPSPPPLLLPNDDHPPPLPPRMGSDTPDNGSQVFNQHSSPVLMSPALTPGGRGNSMPSFSPSDRHRHTQTSDRHCRSSSLSSDDVMALSKSQPSLSRSSTLPYDHTPQRAQPQRGTSGFRAKPPRSSSPGSEMVSLEQFLQESNIQSPPTVSTGSKEDLMADYFTRSPALSAPAEREQALPTHYVTPTVQPGNQRPGQNVKPFPRLPVGQTPSQSPSRAYSQSPSRAYSLASADLLRSNGADVYRADDSPLGQPEVLLRRPGGPTNGSQRPLSACVAGSGSLPGEGGCPTAPLHHSSSFNLQTERYAEREREREREGVPTSISTTSLSYHHRGEVAMVSPVRAVQAPRSDDEPEQREGLREGRAADSSHNDKGGEIARCASAERLDSKPASPDPNNDPQTVWYEYGCV</sequence>
<dbReference type="GO" id="GO:0005813">
    <property type="term" value="C:centrosome"/>
    <property type="evidence" value="ECO:0007669"/>
    <property type="project" value="TreeGrafter"/>
</dbReference>
<dbReference type="PANTHER" id="PTHR18947">
    <property type="entry name" value="HOOK PROTEINS"/>
    <property type="match status" value="1"/>
</dbReference>
<feature type="coiled-coil region" evidence="4">
    <location>
        <begin position="1192"/>
        <end position="1260"/>
    </location>
</feature>
<keyword evidence="3 4" id="KW-0175">Coiled coil</keyword>
<dbReference type="Proteomes" id="UP000694546">
    <property type="component" value="Chromosome 5"/>
</dbReference>
<feature type="region of interest" description="Disordered" evidence="5">
    <location>
        <begin position="727"/>
        <end position="809"/>
    </location>
</feature>
<evidence type="ECO:0000259" key="6">
    <source>
        <dbReference type="PROSITE" id="PS50021"/>
    </source>
</evidence>
<feature type="region of interest" description="Disordered" evidence="5">
    <location>
        <begin position="1652"/>
        <end position="1816"/>
    </location>
</feature>
<feature type="coiled-coil region" evidence="4">
    <location>
        <begin position="1024"/>
        <end position="1072"/>
    </location>
</feature>
<dbReference type="InterPro" id="IPR043936">
    <property type="entry name" value="HOOK_N"/>
</dbReference>
<feature type="compositionally biased region" description="Polar residues" evidence="5">
    <location>
        <begin position="1434"/>
        <end position="1449"/>
    </location>
</feature>
<feature type="compositionally biased region" description="Low complexity" evidence="5">
    <location>
        <begin position="1485"/>
        <end position="1509"/>
    </location>
</feature>
<reference evidence="7" key="2">
    <citation type="submission" date="2025-09" db="UniProtKB">
        <authorList>
            <consortium name="Ensembl"/>
        </authorList>
    </citation>
    <scope>IDENTIFICATION</scope>
</reference>
<dbReference type="Pfam" id="PF19047">
    <property type="entry name" value="HOOK_N"/>
    <property type="match status" value="1"/>
</dbReference>
<feature type="coiled-coil region" evidence="4">
    <location>
        <begin position="915"/>
        <end position="979"/>
    </location>
</feature>
<dbReference type="GO" id="GO:0030705">
    <property type="term" value="P:cytoskeleton-dependent intracellular transport"/>
    <property type="evidence" value="ECO:0007669"/>
    <property type="project" value="InterPro"/>
</dbReference>
<feature type="coiled-coil region" evidence="4">
    <location>
        <begin position="254"/>
        <end position="339"/>
    </location>
</feature>
<evidence type="ECO:0000256" key="4">
    <source>
        <dbReference type="SAM" id="Coils"/>
    </source>
</evidence>
<evidence type="ECO:0000256" key="1">
    <source>
        <dbReference type="ARBA" id="ARBA00004496"/>
    </source>
</evidence>
<feature type="compositionally biased region" description="Polar residues" evidence="5">
    <location>
        <begin position="1618"/>
        <end position="1634"/>
    </location>
</feature>
<feature type="region of interest" description="Disordered" evidence="5">
    <location>
        <begin position="1380"/>
        <end position="1635"/>
    </location>
</feature>
<proteinExistence type="predicted"/>
<feature type="compositionally biased region" description="Basic and acidic residues" evidence="5">
    <location>
        <begin position="1713"/>
        <end position="1725"/>
    </location>
</feature>
<dbReference type="GeneTree" id="ENSGT00940000154785"/>
<dbReference type="Gene3D" id="1.10.418.10">
    <property type="entry name" value="Calponin-like domain"/>
    <property type="match status" value="1"/>
</dbReference>
<dbReference type="PANTHER" id="PTHR18947:SF31">
    <property type="entry name" value="PROTEIN DAPLE"/>
    <property type="match status" value="1"/>
</dbReference>
<evidence type="ECO:0000313" key="7">
    <source>
        <dbReference type="Ensembl" id="ENSGMOP00000027375.1"/>
    </source>
</evidence>
<evidence type="ECO:0000256" key="5">
    <source>
        <dbReference type="SAM" id="MobiDB-lite"/>
    </source>
</evidence>
<evidence type="ECO:0000256" key="3">
    <source>
        <dbReference type="ARBA" id="ARBA00023054"/>
    </source>
</evidence>
<dbReference type="InterPro" id="IPR036872">
    <property type="entry name" value="CH_dom_sf"/>
</dbReference>
<dbReference type="GO" id="GO:0031122">
    <property type="term" value="P:cytoplasmic microtubule organization"/>
    <property type="evidence" value="ECO:0007669"/>
    <property type="project" value="TreeGrafter"/>
</dbReference>
<dbReference type="GO" id="GO:0008017">
    <property type="term" value="F:microtubule binding"/>
    <property type="evidence" value="ECO:0007669"/>
    <property type="project" value="TreeGrafter"/>
</dbReference>
<organism evidence="7 8">
    <name type="scientific">Gadus morhua</name>
    <name type="common">Atlantic cod</name>
    <dbReference type="NCBI Taxonomy" id="8049"/>
    <lineage>
        <taxon>Eukaryota</taxon>
        <taxon>Metazoa</taxon>
        <taxon>Chordata</taxon>
        <taxon>Craniata</taxon>
        <taxon>Vertebrata</taxon>
        <taxon>Euteleostomi</taxon>
        <taxon>Actinopterygii</taxon>
        <taxon>Neopterygii</taxon>
        <taxon>Teleostei</taxon>
        <taxon>Neoteleostei</taxon>
        <taxon>Acanthomorphata</taxon>
        <taxon>Zeiogadaria</taxon>
        <taxon>Gadariae</taxon>
        <taxon>Gadiformes</taxon>
        <taxon>Gadoidei</taxon>
        <taxon>Gadidae</taxon>
        <taxon>Gadus</taxon>
    </lineage>
</organism>
<feature type="compositionally biased region" description="Basic and acidic residues" evidence="5">
    <location>
        <begin position="1763"/>
        <end position="1795"/>
    </location>
</feature>
<gene>
    <name evidence="7" type="primary">ccdc88c</name>
</gene>
<dbReference type="PROSITE" id="PS50021">
    <property type="entry name" value="CH"/>
    <property type="match status" value="1"/>
</dbReference>
<evidence type="ECO:0000256" key="2">
    <source>
        <dbReference type="ARBA" id="ARBA00022490"/>
    </source>
</evidence>